<dbReference type="InterPro" id="IPR020672">
    <property type="entry name" value="Ribose5P_isomerase_typA_subgr"/>
</dbReference>
<gene>
    <name evidence="3 4" type="primary">rpiA</name>
    <name evidence="4" type="ORF">ESV85_06280</name>
</gene>
<dbReference type="GO" id="GO:0009052">
    <property type="term" value="P:pentose-phosphate shunt, non-oxidative branch"/>
    <property type="evidence" value="ECO:0007669"/>
    <property type="project" value="UniProtKB-UniRule"/>
</dbReference>
<dbReference type="SUPFAM" id="SSF100950">
    <property type="entry name" value="NagB/RpiA/CoA transferase-like"/>
    <property type="match status" value="1"/>
</dbReference>
<dbReference type="InterPro" id="IPR004788">
    <property type="entry name" value="Ribose5P_isomerase_type_A"/>
</dbReference>
<organism evidence="4 5">
    <name type="scientific">Algoriphagus aquimarinus</name>
    <dbReference type="NCBI Taxonomy" id="237018"/>
    <lineage>
        <taxon>Bacteria</taxon>
        <taxon>Pseudomonadati</taxon>
        <taxon>Bacteroidota</taxon>
        <taxon>Cytophagia</taxon>
        <taxon>Cytophagales</taxon>
        <taxon>Cyclobacteriaceae</taxon>
        <taxon>Algoriphagus</taxon>
    </lineage>
</organism>
<feature type="binding site" evidence="3">
    <location>
        <begin position="33"/>
        <end position="36"/>
    </location>
    <ligand>
        <name>substrate</name>
    </ligand>
</feature>
<dbReference type="RefSeq" id="WP_146915809.1">
    <property type="nucleotide sequence ID" value="NZ_VORW01000002.1"/>
</dbReference>
<name>A0A5C7AY23_9BACT</name>
<evidence type="ECO:0000256" key="3">
    <source>
        <dbReference type="HAMAP-Rule" id="MF_00170"/>
    </source>
</evidence>
<dbReference type="NCBIfam" id="NF001924">
    <property type="entry name" value="PRK00702.1"/>
    <property type="match status" value="1"/>
</dbReference>
<evidence type="ECO:0000313" key="4">
    <source>
        <dbReference type="EMBL" id="TXE13578.1"/>
    </source>
</evidence>
<dbReference type="Gene3D" id="3.40.50.1360">
    <property type="match status" value="1"/>
</dbReference>
<feature type="binding site" evidence="3">
    <location>
        <begin position="101"/>
        <end position="104"/>
    </location>
    <ligand>
        <name>substrate</name>
    </ligand>
</feature>
<dbReference type="Gene3D" id="3.30.70.260">
    <property type="match status" value="1"/>
</dbReference>
<dbReference type="InterPro" id="IPR037171">
    <property type="entry name" value="NagB/RpiA_transferase-like"/>
</dbReference>
<dbReference type="HAMAP" id="MF_00170">
    <property type="entry name" value="Rib_5P_isom_A"/>
    <property type="match status" value="1"/>
</dbReference>
<dbReference type="GO" id="GO:0004751">
    <property type="term" value="F:ribose-5-phosphate isomerase activity"/>
    <property type="evidence" value="ECO:0007669"/>
    <property type="project" value="UniProtKB-UniRule"/>
</dbReference>
<keyword evidence="2 3" id="KW-0413">Isomerase</keyword>
<dbReference type="Proteomes" id="UP000321935">
    <property type="component" value="Unassembled WGS sequence"/>
</dbReference>
<feature type="binding site" evidence="3">
    <location>
        <begin position="88"/>
        <end position="91"/>
    </location>
    <ligand>
        <name>substrate</name>
    </ligand>
</feature>
<comment type="subunit">
    <text evidence="3">Homodimer.</text>
</comment>
<comment type="caution">
    <text evidence="4">The sequence shown here is derived from an EMBL/GenBank/DDBJ whole genome shotgun (WGS) entry which is preliminary data.</text>
</comment>
<dbReference type="EC" id="5.3.1.6" evidence="3"/>
<dbReference type="GO" id="GO:0006014">
    <property type="term" value="P:D-ribose metabolic process"/>
    <property type="evidence" value="ECO:0007669"/>
    <property type="project" value="TreeGrafter"/>
</dbReference>
<proteinExistence type="inferred from homology"/>
<sequence length="233" mass="25174">METSSLAKDKEKHLAAIKAVTYIQNGQVIGLGSGSTANYAIREIGKLVQNGLQIKAIPTSKKTQELAESLYIPIIDSNSVDYIDVTIDGADEFNDEMVLIKGGGGALLREKIVASMTRKKIIVADSSKPVAQLGLVFKLPIEVIPFACNYVMNQVRELGGTSSLRQKEDKTFVTDQGNWILDADFGHIQDPKSLSHSLNGIVGLVCHGLFIDLADIIIVGKGNTVETILFETS</sequence>
<dbReference type="PANTHER" id="PTHR11934">
    <property type="entry name" value="RIBOSE-5-PHOSPHATE ISOMERASE"/>
    <property type="match status" value="1"/>
</dbReference>
<dbReference type="Pfam" id="PF06026">
    <property type="entry name" value="Rib_5-P_isom_A"/>
    <property type="match status" value="1"/>
</dbReference>
<dbReference type="SUPFAM" id="SSF75445">
    <property type="entry name" value="D-ribose-5-phosphate isomerase (RpiA), lid domain"/>
    <property type="match status" value="1"/>
</dbReference>
<evidence type="ECO:0000256" key="2">
    <source>
        <dbReference type="ARBA" id="ARBA00023235"/>
    </source>
</evidence>
<dbReference type="PANTHER" id="PTHR11934:SF0">
    <property type="entry name" value="RIBOSE-5-PHOSPHATE ISOMERASE"/>
    <property type="match status" value="1"/>
</dbReference>
<dbReference type="CDD" id="cd01398">
    <property type="entry name" value="RPI_A"/>
    <property type="match status" value="1"/>
</dbReference>
<dbReference type="NCBIfam" id="TIGR00021">
    <property type="entry name" value="rpiA"/>
    <property type="match status" value="1"/>
</dbReference>
<feature type="active site" description="Proton acceptor" evidence="3">
    <location>
        <position position="110"/>
    </location>
</feature>
<dbReference type="GO" id="GO:0005829">
    <property type="term" value="C:cytosol"/>
    <property type="evidence" value="ECO:0007669"/>
    <property type="project" value="TreeGrafter"/>
</dbReference>
<accession>A0A5C7AY23</accession>
<dbReference type="UniPathway" id="UPA00115">
    <property type="reaction ID" value="UER00412"/>
</dbReference>
<dbReference type="AlphaFoldDB" id="A0A5C7AY23"/>
<comment type="pathway">
    <text evidence="3">Carbohydrate degradation; pentose phosphate pathway; D-ribose 5-phosphate from D-ribulose 5-phosphate (non-oxidative stage): step 1/1.</text>
</comment>
<dbReference type="FunFam" id="3.40.50.1360:FF:000001">
    <property type="entry name" value="Ribose-5-phosphate isomerase A"/>
    <property type="match status" value="1"/>
</dbReference>
<dbReference type="OrthoDB" id="5870696at2"/>
<comment type="function">
    <text evidence="3">Catalyzes the reversible conversion of ribose-5-phosphate to ribulose 5-phosphate.</text>
</comment>
<evidence type="ECO:0000313" key="5">
    <source>
        <dbReference type="Proteomes" id="UP000321935"/>
    </source>
</evidence>
<comment type="similarity">
    <text evidence="3">Belongs to the ribose 5-phosphate isomerase family.</text>
</comment>
<reference evidence="4 5" key="1">
    <citation type="submission" date="2019-08" db="EMBL/GenBank/DDBJ databases">
        <title>Genomes sequence of Algoriphagus aquimarinus ACAM450.</title>
        <authorList>
            <person name="Bowman J.P."/>
        </authorList>
    </citation>
    <scope>NUCLEOTIDE SEQUENCE [LARGE SCALE GENOMIC DNA]</scope>
    <source>
        <strain evidence="4 5">ACAM 450</strain>
    </source>
</reference>
<dbReference type="EMBL" id="VORW01000002">
    <property type="protein sequence ID" value="TXE13578.1"/>
    <property type="molecule type" value="Genomic_DNA"/>
</dbReference>
<protein>
    <recommendedName>
        <fullName evidence="3">Ribose-5-phosphate isomerase A</fullName>
        <ecNumber evidence="3">5.3.1.6</ecNumber>
    </recommendedName>
    <alternativeName>
        <fullName evidence="3">Phosphoriboisomerase A</fullName>
        <shortName evidence="3">PRI</shortName>
    </alternativeName>
</protein>
<comment type="catalytic activity">
    <reaction evidence="1 3">
        <text>aldehydo-D-ribose 5-phosphate = D-ribulose 5-phosphate</text>
        <dbReference type="Rhea" id="RHEA:14657"/>
        <dbReference type="ChEBI" id="CHEBI:58121"/>
        <dbReference type="ChEBI" id="CHEBI:58273"/>
        <dbReference type="EC" id="5.3.1.6"/>
    </reaction>
</comment>
<evidence type="ECO:0000256" key="1">
    <source>
        <dbReference type="ARBA" id="ARBA00001713"/>
    </source>
</evidence>
<feature type="binding site" evidence="3">
    <location>
        <position position="128"/>
    </location>
    <ligand>
        <name>substrate</name>
    </ligand>
</feature>